<dbReference type="Pfam" id="PF22828">
    <property type="entry name" value="HphA_N"/>
    <property type="match status" value="1"/>
</dbReference>
<dbReference type="Gene3D" id="2.40.160.90">
    <property type="match status" value="1"/>
</dbReference>
<dbReference type="InterPro" id="IPR054536">
    <property type="entry name" value="HphA_C"/>
</dbReference>
<organism evidence="5 6">
    <name type="scientific">Xanthomonas hyacinthi</name>
    <dbReference type="NCBI Taxonomy" id="56455"/>
    <lineage>
        <taxon>Bacteria</taxon>
        <taxon>Pseudomonadati</taxon>
        <taxon>Pseudomonadota</taxon>
        <taxon>Gammaproteobacteria</taxon>
        <taxon>Lysobacterales</taxon>
        <taxon>Lysobacteraceae</taxon>
        <taxon>Xanthomonas</taxon>
    </lineage>
</organism>
<evidence type="ECO:0000259" key="3">
    <source>
        <dbReference type="Pfam" id="PF22828"/>
    </source>
</evidence>
<reference evidence="6" key="1">
    <citation type="submission" date="2016-08" db="EMBL/GenBank/DDBJ databases">
        <authorList>
            <person name="Merda D."/>
            <person name="Briand M."/>
            <person name="Taghouti G."/>
            <person name="Carrere S."/>
            <person name="Gouzy J."/>
            <person name="Portier P."/>
            <person name="Jacques M.-A."/>
            <person name="Fischer-Le Saux M."/>
        </authorList>
    </citation>
    <scope>NUCLEOTIDE SEQUENCE [LARGE SCALE GENOMIC DNA]</scope>
    <source>
        <strain evidence="6">CFBP1156</strain>
    </source>
</reference>
<dbReference type="EMBL" id="MDEG01000003">
    <property type="protein sequence ID" value="PPU98734.1"/>
    <property type="molecule type" value="Genomic_DNA"/>
</dbReference>
<comment type="caution">
    <text evidence="5">The sequence shown here is derived from an EMBL/GenBank/DDBJ whole genome shotgun (WGS) entry which is preliminary data.</text>
</comment>
<feature type="domain" description="HphA C-terminal" evidence="4">
    <location>
        <begin position="155"/>
        <end position="274"/>
    </location>
</feature>
<dbReference type="NCBIfam" id="NF041636">
    <property type="entry name" value="slam_lipo"/>
    <property type="match status" value="1"/>
</dbReference>
<evidence type="ECO:0000256" key="1">
    <source>
        <dbReference type="SAM" id="MobiDB-lite"/>
    </source>
</evidence>
<sequence>MKTHRTLSALALSVLAMATIGASQAANFKGASSNTGNVQVGESDVNGGPHSSGKAGISVNSTGLGNEVDFQGLTAYSTKTNSAVDWNKDGTSDGTKLVHKLNFPYTGAPDSHDNLGVFVFAQVGAQDVWFGEWSAYGTSGDSTRTVYYIGDNGDTTVPTTGSATYNVVGINNYNAAANAGNGNLLSGVFTANFNTSTLTGSIANSGSGYTVNIGSATINSNASISGSTALATQSGSLVASGGAVSGQFYSGQTALAGIVNFSGTQYDTAFGGTKN</sequence>
<evidence type="ECO:0000313" key="5">
    <source>
        <dbReference type="EMBL" id="PPU98734.1"/>
    </source>
</evidence>
<keyword evidence="6" id="KW-1185">Reference proteome</keyword>
<dbReference type="Proteomes" id="UP000238261">
    <property type="component" value="Unassembled WGS sequence"/>
</dbReference>
<evidence type="ECO:0000259" key="4">
    <source>
        <dbReference type="Pfam" id="PF22829"/>
    </source>
</evidence>
<feature type="domain" description="HphA N-terminal heme-binding" evidence="3">
    <location>
        <begin position="23"/>
        <end position="145"/>
    </location>
</feature>
<dbReference type="SUPFAM" id="SSF56925">
    <property type="entry name" value="OMPA-like"/>
    <property type="match status" value="1"/>
</dbReference>
<dbReference type="InterPro" id="IPR011250">
    <property type="entry name" value="OMP/PagP_B-barrel"/>
</dbReference>
<evidence type="ECO:0000256" key="2">
    <source>
        <dbReference type="SAM" id="SignalP"/>
    </source>
</evidence>
<evidence type="ECO:0008006" key="7">
    <source>
        <dbReference type="Google" id="ProtNLM"/>
    </source>
</evidence>
<dbReference type="OrthoDB" id="8607327at2"/>
<keyword evidence="2" id="KW-0732">Signal</keyword>
<proteinExistence type="predicted"/>
<dbReference type="InterPro" id="IPR054843">
    <property type="entry name" value="Slam_hemophilin_C"/>
</dbReference>
<dbReference type="Pfam" id="PF22829">
    <property type="entry name" value="HphA_C"/>
    <property type="match status" value="1"/>
</dbReference>
<dbReference type="InterPro" id="IPR054535">
    <property type="entry name" value="HphA_N"/>
</dbReference>
<feature type="signal peptide" evidence="2">
    <location>
        <begin position="1"/>
        <end position="25"/>
    </location>
</feature>
<dbReference type="AlphaFoldDB" id="A0A2S7EZZ7"/>
<evidence type="ECO:0000313" key="6">
    <source>
        <dbReference type="Proteomes" id="UP000238261"/>
    </source>
</evidence>
<accession>A0A2S7EZZ7</accession>
<protein>
    <recommendedName>
        <fullName evidence="7">Transferrin-binding protein B C-lobe/N-lobe beta barrel domain-containing protein</fullName>
    </recommendedName>
</protein>
<feature type="region of interest" description="Disordered" evidence="1">
    <location>
        <begin position="39"/>
        <end position="58"/>
    </location>
</feature>
<name>A0A2S7EZZ7_9XANT</name>
<dbReference type="RefSeq" id="WP_046981347.1">
    <property type="nucleotide sequence ID" value="NZ_CP043476.1"/>
</dbReference>
<feature type="chain" id="PRO_5015720925" description="Transferrin-binding protein B C-lobe/N-lobe beta barrel domain-containing protein" evidence="2">
    <location>
        <begin position="26"/>
        <end position="275"/>
    </location>
</feature>
<gene>
    <name evidence="5" type="ORF">XhyaCFBP1156_04925</name>
</gene>